<keyword evidence="2" id="KW-1185">Reference proteome</keyword>
<dbReference type="Proteomes" id="UP001219518">
    <property type="component" value="Unassembled WGS sequence"/>
</dbReference>
<evidence type="ECO:0000313" key="2">
    <source>
        <dbReference type="Proteomes" id="UP001219518"/>
    </source>
</evidence>
<comment type="caution">
    <text evidence="1">The sequence shown here is derived from an EMBL/GenBank/DDBJ whole genome shotgun (WGS) entry which is preliminary data.</text>
</comment>
<dbReference type="AlphaFoldDB" id="A0AAE1HJF0"/>
<dbReference type="EMBL" id="JAHWGI010001091">
    <property type="protein sequence ID" value="KAK3922465.1"/>
    <property type="molecule type" value="Genomic_DNA"/>
</dbReference>
<name>A0AAE1HJF0_9NEOP</name>
<organism evidence="1 2">
    <name type="scientific">Frankliniella fusca</name>
    <dbReference type="NCBI Taxonomy" id="407009"/>
    <lineage>
        <taxon>Eukaryota</taxon>
        <taxon>Metazoa</taxon>
        <taxon>Ecdysozoa</taxon>
        <taxon>Arthropoda</taxon>
        <taxon>Hexapoda</taxon>
        <taxon>Insecta</taxon>
        <taxon>Pterygota</taxon>
        <taxon>Neoptera</taxon>
        <taxon>Paraneoptera</taxon>
        <taxon>Thysanoptera</taxon>
        <taxon>Terebrantia</taxon>
        <taxon>Thripoidea</taxon>
        <taxon>Thripidae</taxon>
        <taxon>Frankliniella</taxon>
    </lineage>
</organism>
<protein>
    <submittedName>
        <fullName evidence="1">Endogenous retrovirus group K member 18 Pol protein</fullName>
    </submittedName>
</protein>
<reference evidence="1" key="2">
    <citation type="journal article" date="2023" name="BMC Genomics">
        <title>Pest status, molecular evolution, and epigenetic factors derived from the genome assembly of Frankliniella fusca, a thysanopteran phytovirus vector.</title>
        <authorList>
            <person name="Catto M.A."/>
            <person name="Labadie P.E."/>
            <person name="Jacobson A.L."/>
            <person name="Kennedy G.G."/>
            <person name="Srinivasan R."/>
            <person name="Hunt B.G."/>
        </authorList>
    </citation>
    <scope>NUCLEOTIDE SEQUENCE</scope>
    <source>
        <strain evidence="1">PL_HMW_Pooled</strain>
    </source>
</reference>
<sequence length="207" mass="20615">MAGGGGSSTCTFSPAGASRQSLISFQKRLSGGRRSMQALGPLGGPLGGVGAGGITLRPRGGLARRHAPRLQLDGTDVTPRSLHDVGFAVADDRQPVANAWELLTGLGAVGVAALPPMGPLGPGVHSAPSTSSGIMVTRDSSIGGTSVFGGLGLGLGPGASVPASSALSVLSVCDPEDLAPSPFVLPRPTSLKVTVETSRKTTDRPTF</sequence>
<proteinExistence type="predicted"/>
<reference evidence="1" key="1">
    <citation type="submission" date="2021-07" db="EMBL/GenBank/DDBJ databases">
        <authorList>
            <person name="Catto M.A."/>
            <person name="Jacobson A."/>
            <person name="Kennedy G."/>
            <person name="Labadie P."/>
            <person name="Hunt B.G."/>
            <person name="Srinivasan R."/>
        </authorList>
    </citation>
    <scope>NUCLEOTIDE SEQUENCE</scope>
    <source>
        <strain evidence="1">PL_HMW_Pooled</strain>
        <tissue evidence="1">Head</tissue>
    </source>
</reference>
<evidence type="ECO:0000313" key="1">
    <source>
        <dbReference type="EMBL" id="KAK3922465.1"/>
    </source>
</evidence>
<accession>A0AAE1HJF0</accession>
<gene>
    <name evidence="1" type="ORF">KUF71_001391</name>
</gene>